<dbReference type="InterPro" id="IPR027417">
    <property type="entry name" value="P-loop_NTPase"/>
</dbReference>
<reference evidence="2 3" key="1">
    <citation type="submission" date="2020-07" db="EMBL/GenBank/DDBJ databases">
        <authorList>
            <person name="Feng X."/>
        </authorList>
    </citation>
    <scope>NUCLEOTIDE SEQUENCE [LARGE SCALE GENOMIC DNA]</scope>
    <source>
        <strain evidence="2 3">JCM23202</strain>
    </source>
</reference>
<organism evidence="2 3">
    <name type="scientific">Pelagicoccus albus</name>
    <dbReference type="NCBI Taxonomy" id="415222"/>
    <lineage>
        <taxon>Bacteria</taxon>
        <taxon>Pseudomonadati</taxon>
        <taxon>Verrucomicrobiota</taxon>
        <taxon>Opitutia</taxon>
        <taxon>Puniceicoccales</taxon>
        <taxon>Pelagicoccaceae</taxon>
        <taxon>Pelagicoccus</taxon>
    </lineage>
</organism>
<keyword evidence="3" id="KW-1185">Reference proteome</keyword>
<evidence type="ECO:0000259" key="1">
    <source>
        <dbReference type="Pfam" id="PF02492"/>
    </source>
</evidence>
<dbReference type="EMBL" id="JACHVC010000012">
    <property type="protein sequence ID" value="MBC2606479.1"/>
    <property type="molecule type" value="Genomic_DNA"/>
</dbReference>
<sequence length="244" mass="27422">MGKPLVYLVLGCKGSEQFKVVSDLIEFGTSAEESAAVYYSSHDEDDFSSDFGVKHRQAATGVYQFSGRSLDLTVEGEPDLVFIVADGLANPSDVVEAFHAWLPESGCELARVLTVLNCDLAVERKVAFAWFECCIHFSDVVLLAKRENVANKSMKAFLDHYEEECYPCLWVYVKKGRVNNPSLVLDIQARRITRIFDVPEVFDDDEEEDYLDEEIAGDITKDRFLKCISGGHRALELPDISKFL</sequence>
<comment type="caution">
    <text evidence="2">The sequence shown here is derived from an EMBL/GenBank/DDBJ whole genome shotgun (WGS) entry which is preliminary data.</text>
</comment>
<protein>
    <recommendedName>
        <fullName evidence="1">CobW/HypB/UreG nucleotide-binding domain-containing protein</fullName>
    </recommendedName>
</protein>
<dbReference type="AlphaFoldDB" id="A0A7X1B6B8"/>
<dbReference type="Pfam" id="PF02492">
    <property type="entry name" value="cobW"/>
    <property type="match status" value="1"/>
</dbReference>
<dbReference type="Gene3D" id="3.40.50.300">
    <property type="entry name" value="P-loop containing nucleotide triphosphate hydrolases"/>
    <property type="match status" value="1"/>
</dbReference>
<gene>
    <name evidence="2" type="ORF">H5P27_10535</name>
</gene>
<proteinExistence type="predicted"/>
<evidence type="ECO:0000313" key="3">
    <source>
        <dbReference type="Proteomes" id="UP000526501"/>
    </source>
</evidence>
<dbReference type="Proteomes" id="UP000526501">
    <property type="component" value="Unassembled WGS sequence"/>
</dbReference>
<evidence type="ECO:0000313" key="2">
    <source>
        <dbReference type="EMBL" id="MBC2606479.1"/>
    </source>
</evidence>
<dbReference type="RefSeq" id="WP_185660349.1">
    <property type="nucleotide sequence ID" value="NZ_CAWPOO010000012.1"/>
</dbReference>
<dbReference type="InterPro" id="IPR003495">
    <property type="entry name" value="CobW/HypB/UreG_nucleotide-bd"/>
</dbReference>
<name>A0A7X1B6B8_9BACT</name>
<feature type="domain" description="CobW/HypB/UreG nucleotide-binding" evidence="1">
    <location>
        <begin position="76"/>
        <end position="154"/>
    </location>
</feature>
<accession>A0A7X1B6B8</accession>